<sequence>MKKSMFLIAVFLALTVPDYTLAQDTKFSALLVYNFTKYVEWAGAPSAFAITILGDDPITDELKIIAEKSADVKITIKKVASLDQVGQCDLLFISPDKSNQLGAAIQKFPSNTLIVTNKDGLGKAGSAINLIQVDGKLRFEINPGSLKTSGLKAKPALFKLGKTIES</sequence>
<feature type="chain" id="PRO_5009528705" description="DUF4154 domain-containing protein" evidence="1">
    <location>
        <begin position="23"/>
        <end position="166"/>
    </location>
</feature>
<dbReference type="EMBL" id="MFYX01000050">
    <property type="protein sequence ID" value="OGK05726.1"/>
    <property type="molecule type" value="Genomic_DNA"/>
</dbReference>
<protein>
    <recommendedName>
        <fullName evidence="4">DUF4154 domain-containing protein</fullName>
    </recommendedName>
</protein>
<name>A0A1F7FGY2_UNCRA</name>
<dbReference type="AlphaFoldDB" id="A0A1F7FGY2"/>
<organism evidence="2 3">
    <name type="scientific">Candidatus Raymondbacteria bacterium RIFOXYD12_FULL_49_13</name>
    <dbReference type="NCBI Taxonomy" id="1817890"/>
    <lineage>
        <taxon>Bacteria</taxon>
        <taxon>Raymondiibacteriota</taxon>
    </lineage>
</organism>
<accession>A0A1F7FGY2</accession>
<reference evidence="2 3" key="1">
    <citation type="journal article" date="2016" name="Nat. Commun.">
        <title>Thousands of microbial genomes shed light on interconnected biogeochemical processes in an aquifer system.</title>
        <authorList>
            <person name="Anantharaman K."/>
            <person name="Brown C.T."/>
            <person name="Hug L.A."/>
            <person name="Sharon I."/>
            <person name="Castelle C.J."/>
            <person name="Probst A.J."/>
            <person name="Thomas B.C."/>
            <person name="Singh A."/>
            <person name="Wilkins M.J."/>
            <person name="Karaoz U."/>
            <person name="Brodie E.L."/>
            <person name="Williams K.H."/>
            <person name="Hubbard S.S."/>
            <person name="Banfield J.F."/>
        </authorList>
    </citation>
    <scope>NUCLEOTIDE SEQUENCE [LARGE SCALE GENOMIC DNA]</scope>
</reference>
<dbReference type="InterPro" id="IPR025293">
    <property type="entry name" value="YfiR/HmsC-like"/>
</dbReference>
<evidence type="ECO:0000313" key="3">
    <source>
        <dbReference type="Proteomes" id="UP000179243"/>
    </source>
</evidence>
<comment type="caution">
    <text evidence="2">The sequence shown here is derived from an EMBL/GenBank/DDBJ whole genome shotgun (WGS) entry which is preliminary data.</text>
</comment>
<proteinExistence type="predicted"/>
<feature type="signal peptide" evidence="1">
    <location>
        <begin position="1"/>
        <end position="22"/>
    </location>
</feature>
<dbReference type="Pfam" id="PF13689">
    <property type="entry name" value="DUF4154"/>
    <property type="match status" value="1"/>
</dbReference>
<keyword evidence="1" id="KW-0732">Signal</keyword>
<evidence type="ECO:0000256" key="1">
    <source>
        <dbReference type="SAM" id="SignalP"/>
    </source>
</evidence>
<dbReference type="Proteomes" id="UP000179243">
    <property type="component" value="Unassembled WGS sequence"/>
</dbReference>
<evidence type="ECO:0000313" key="2">
    <source>
        <dbReference type="EMBL" id="OGK05726.1"/>
    </source>
</evidence>
<gene>
    <name evidence="2" type="ORF">A2519_04025</name>
</gene>
<evidence type="ECO:0008006" key="4">
    <source>
        <dbReference type="Google" id="ProtNLM"/>
    </source>
</evidence>